<dbReference type="Proteomes" id="UP000836841">
    <property type="component" value="Chromosome 3"/>
</dbReference>
<name>A0AAU9RXC5_THLAR</name>
<dbReference type="InterPro" id="IPR038408">
    <property type="entry name" value="GNK2_sf"/>
</dbReference>
<feature type="domain" description="Gnk2-homologous" evidence="7">
    <location>
        <begin position="39"/>
        <end position="142"/>
    </location>
</feature>
<feature type="domain" description="Gnk2-homologous" evidence="7">
    <location>
        <begin position="290"/>
        <end position="402"/>
    </location>
</feature>
<evidence type="ECO:0000256" key="2">
    <source>
        <dbReference type="ARBA" id="ARBA00022525"/>
    </source>
</evidence>
<gene>
    <name evidence="8" type="ORF">TAV2_LOCUS10509</name>
</gene>
<dbReference type="InterPro" id="IPR050581">
    <property type="entry name" value="CRR_secretory_protein"/>
</dbReference>
<dbReference type="InterPro" id="IPR002902">
    <property type="entry name" value="GNK2"/>
</dbReference>
<evidence type="ECO:0000256" key="6">
    <source>
        <dbReference type="SAM" id="SignalP"/>
    </source>
</evidence>
<keyword evidence="2" id="KW-0964">Secreted</keyword>
<dbReference type="GO" id="GO:0005576">
    <property type="term" value="C:extracellular region"/>
    <property type="evidence" value="ECO:0007669"/>
    <property type="project" value="UniProtKB-SubCell"/>
</dbReference>
<evidence type="ECO:0000256" key="1">
    <source>
        <dbReference type="ARBA" id="ARBA00004613"/>
    </source>
</evidence>
<dbReference type="Gene3D" id="3.30.430.20">
    <property type="entry name" value="Gnk2 domain, C-X8-C-X2-C motif"/>
    <property type="match status" value="3"/>
</dbReference>
<comment type="similarity">
    <text evidence="5">Belongs to the cysteine-rich repeat secretory protein family.</text>
</comment>
<dbReference type="PROSITE" id="PS51473">
    <property type="entry name" value="GNK2"/>
    <property type="match status" value="3"/>
</dbReference>
<dbReference type="PANTHER" id="PTHR32411:SF53">
    <property type="entry name" value="CYSTEINE-RICH REPEAT SECRETORY PROTEIN 18-RELATED"/>
    <property type="match status" value="1"/>
</dbReference>
<dbReference type="EMBL" id="OU466859">
    <property type="protein sequence ID" value="CAH2053062.1"/>
    <property type="molecule type" value="Genomic_DNA"/>
</dbReference>
<protein>
    <recommendedName>
        <fullName evidence="7">Gnk2-homologous domain-containing protein</fullName>
    </recommendedName>
</protein>
<keyword evidence="9" id="KW-1185">Reference proteome</keyword>
<dbReference type="PANTHER" id="PTHR32411">
    <property type="entry name" value="CYSTEINE-RICH REPEAT SECRETORY PROTEIN 38-RELATED"/>
    <property type="match status" value="1"/>
</dbReference>
<keyword evidence="4" id="KW-0677">Repeat</keyword>
<evidence type="ECO:0000313" key="8">
    <source>
        <dbReference type="EMBL" id="CAH2053062.1"/>
    </source>
</evidence>
<comment type="subcellular location">
    <subcellularLocation>
        <location evidence="1">Secreted</location>
    </subcellularLocation>
</comment>
<dbReference type="Pfam" id="PF01657">
    <property type="entry name" value="Stress-antifung"/>
    <property type="match status" value="3"/>
</dbReference>
<evidence type="ECO:0000259" key="7">
    <source>
        <dbReference type="PROSITE" id="PS51473"/>
    </source>
</evidence>
<keyword evidence="3 6" id="KW-0732">Signal</keyword>
<organism evidence="8 9">
    <name type="scientific">Thlaspi arvense</name>
    <name type="common">Field penny-cress</name>
    <dbReference type="NCBI Taxonomy" id="13288"/>
    <lineage>
        <taxon>Eukaryota</taxon>
        <taxon>Viridiplantae</taxon>
        <taxon>Streptophyta</taxon>
        <taxon>Embryophyta</taxon>
        <taxon>Tracheophyta</taxon>
        <taxon>Spermatophyta</taxon>
        <taxon>Magnoliopsida</taxon>
        <taxon>eudicotyledons</taxon>
        <taxon>Gunneridae</taxon>
        <taxon>Pentapetalae</taxon>
        <taxon>rosids</taxon>
        <taxon>malvids</taxon>
        <taxon>Brassicales</taxon>
        <taxon>Brassicaceae</taxon>
        <taxon>Thlaspideae</taxon>
        <taxon>Thlaspi</taxon>
    </lineage>
</organism>
<dbReference type="CDD" id="cd23509">
    <property type="entry name" value="Gnk2-like"/>
    <property type="match status" value="3"/>
</dbReference>
<sequence>MYSLSSVSKRFVLVHIVTVVAIQLLHTRSVSSVNMTNSYLHHKCIESQGKYQHGSQYEKNLNEMINATSSGNFRQGYESMTNGEGTPDSVTFLYQCRGDIDGRMCRSCYATAIAGLRRRCPRNKGSIIWYDQCLMEISSVSTDGQVDYVNNISTNEKNFDANGQPFLYAAGEKRLGTKTMYAMHKCLVSQGHYKPGSVYEKNLKSIIQSITSTGQFRSGYELMSLGDGPDFISVIIQCRDDSYGPKCRSCYSTALSELRRRCPREKGGIIWYDQCLLEISGIDTKGKVDYENNFCLSNAKKVSGDQSSFHLNLMSLISNLTSIAINETNLDGDQHAQYAAGERRLGTKNLYGMVQCTKDLSLRGCQTCLGYLALHFQNCYGRKQGARVFGRSCSFRFELYPFVSTKAGSKYLKV</sequence>
<accession>A0AAU9RXC5</accession>
<feature type="chain" id="PRO_5043986966" description="Gnk2-homologous domain-containing protein" evidence="6">
    <location>
        <begin position="33"/>
        <end position="414"/>
    </location>
</feature>
<evidence type="ECO:0000256" key="4">
    <source>
        <dbReference type="ARBA" id="ARBA00022737"/>
    </source>
</evidence>
<evidence type="ECO:0000256" key="5">
    <source>
        <dbReference type="ARBA" id="ARBA00038515"/>
    </source>
</evidence>
<dbReference type="AlphaFoldDB" id="A0AAU9RXC5"/>
<feature type="signal peptide" evidence="6">
    <location>
        <begin position="1"/>
        <end position="32"/>
    </location>
</feature>
<feature type="domain" description="Gnk2-homologous" evidence="7">
    <location>
        <begin position="181"/>
        <end position="284"/>
    </location>
</feature>
<evidence type="ECO:0000256" key="3">
    <source>
        <dbReference type="ARBA" id="ARBA00022729"/>
    </source>
</evidence>
<reference evidence="8 9" key="1">
    <citation type="submission" date="2022-03" db="EMBL/GenBank/DDBJ databases">
        <authorList>
            <person name="Nunn A."/>
            <person name="Chopra R."/>
            <person name="Nunn A."/>
            <person name="Contreras Garrido A."/>
        </authorList>
    </citation>
    <scope>NUCLEOTIDE SEQUENCE [LARGE SCALE GENOMIC DNA]</scope>
</reference>
<proteinExistence type="inferred from homology"/>
<evidence type="ECO:0000313" key="9">
    <source>
        <dbReference type="Proteomes" id="UP000836841"/>
    </source>
</evidence>